<feature type="region of interest" description="Disordered" evidence="1">
    <location>
        <begin position="1"/>
        <end position="104"/>
    </location>
</feature>
<feature type="compositionally biased region" description="Basic and acidic residues" evidence="1">
    <location>
        <begin position="57"/>
        <end position="71"/>
    </location>
</feature>
<dbReference type="Pfam" id="PF09007">
    <property type="entry name" value="EBP50_C"/>
    <property type="match status" value="1"/>
</dbReference>
<sequence>MGGSIPRWSLSSGREESKPLCWWSTPTPRSTSRDVDPPIPQDHLTGPLPEPVTNGDMEDKANGKVAEKAEPKVSVSPSPSNASSNASLSTPPTSTPPPEVCESVPGEIPALSMSLKQVKELAHQKRMQKKAPQMDWSKKNELFSNL</sequence>
<dbReference type="InterPro" id="IPR015098">
    <property type="entry name" value="EBP50_C"/>
</dbReference>
<dbReference type="AlphaFoldDB" id="A0AAV6FK01"/>
<dbReference type="EMBL" id="JADWDJ010000022">
    <property type="protein sequence ID" value="KAG5263144.1"/>
    <property type="molecule type" value="Genomic_DNA"/>
</dbReference>
<evidence type="ECO:0000256" key="1">
    <source>
        <dbReference type="SAM" id="MobiDB-lite"/>
    </source>
</evidence>
<name>A0AAV6FK01_9TELE</name>
<feature type="compositionally biased region" description="Basic and acidic residues" evidence="1">
    <location>
        <begin position="136"/>
        <end position="146"/>
    </location>
</feature>
<feature type="compositionally biased region" description="Low complexity" evidence="1">
    <location>
        <begin position="72"/>
        <end position="92"/>
    </location>
</feature>
<accession>A0AAV6FK01</accession>
<keyword evidence="4" id="KW-1185">Reference proteome</keyword>
<dbReference type="Proteomes" id="UP000823561">
    <property type="component" value="Chromosome 22"/>
</dbReference>
<feature type="domain" description="EBP50 C-terminal" evidence="2">
    <location>
        <begin position="41"/>
        <end position="146"/>
    </location>
</feature>
<proteinExistence type="predicted"/>
<protein>
    <recommendedName>
        <fullName evidence="2">EBP50 C-terminal domain-containing protein</fullName>
    </recommendedName>
</protein>
<comment type="caution">
    <text evidence="3">The sequence shown here is derived from an EMBL/GenBank/DDBJ whole genome shotgun (WGS) entry which is preliminary data.</text>
</comment>
<reference evidence="3" key="1">
    <citation type="submission" date="2020-10" db="EMBL/GenBank/DDBJ databases">
        <title>Chromosome-scale genome assembly of the Allis shad, Alosa alosa.</title>
        <authorList>
            <person name="Margot Z."/>
            <person name="Christophe K."/>
            <person name="Cabau C."/>
            <person name="Louis A."/>
            <person name="Berthelot C."/>
            <person name="Parey E."/>
            <person name="Roest Crollius H."/>
            <person name="Montfort J."/>
            <person name="Robinson-Rechavi M."/>
            <person name="Bucao C."/>
            <person name="Bouchez O."/>
            <person name="Gislard M."/>
            <person name="Lluch J."/>
            <person name="Milhes M."/>
            <person name="Lampietro C."/>
            <person name="Lopez Roques C."/>
            <person name="Donnadieu C."/>
            <person name="Braasch I."/>
            <person name="Desvignes T."/>
            <person name="Postlethwait J."/>
            <person name="Bobe J."/>
            <person name="Guiguen Y."/>
        </authorList>
    </citation>
    <scope>NUCLEOTIDE SEQUENCE</scope>
    <source>
        <strain evidence="3">M-15738</strain>
        <tissue evidence="3">Blood</tissue>
    </source>
</reference>
<feature type="region of interest" description="Disordered" evidence="1">
    <location>
        <begin position="122"/>
        <end position="146"/>
    </location>
</feature>
<organism evidence="3 4">
    <name type="scientific">Alosa alosa</name>
    <name type="common">allis shad</name>
    <dbReference type="NCBI Taxonomy" id="278164"/>
    <lineage>
        <taxon>Eukaryota</taxon>
        <taxon>Metazoa</taxon>
        <taxon>Chordata</taxon>
        <taxon>Craniata</taxon>
        <taxon>Vertebrata</taxon>
        <taxon>Euteleostomi</taxon>
        <taxon>Actinopterygii</taxon>
        <taxon>Neopterygii</taxon>
        <taxon>Teleostei</taxon>
        <taxon>Clupei</taxon>
        <taxon>Clupeiformes</taxon>
        <taxon>Clupeoidei</taxon>
        <taxon>Clupeidae</taxon>
        <taxon>Alosa</taxon>
    </lineage>
</organism>
<evidence type="ECO:0000313" key="4">
    <source>
        <dbReference type="Proteomes" id="UP000823561"/>
    </source>
</evidence>
<evidence type="ECO:0000313" key="3">
    <source>
        <dbReference type="EMBL" id="KAG5263144.1"/>
    </source>
</evidence>
<gene>
    <name evidence="3" type="ORF">AALO_G00283090</name>
</gene>
<evidence type="ECO:0000259" key="2">
    <source>
        <dbReference type="Pfam" id="PF09007"/>
    </source>
</evidence>